<dbReference type="AlphaFoldDB" id="A0A955LG33"/>
<accession>A0A955LG33</accession>
<evidence type="ECO:0000313" key="2">
    <source>
        <dbReference type="EMBL" id="MCA9389851.1"/>
    </source>
</evidence>
<reference evidence="2" key="1">
    <citation type="submission" date="2020-04" db="EMBL/GenBank/DDBJ databases">
        <authorList>
            <person name="Zhang T."/>
        </authorList>
    </citation>
    <scope>NUCLEOTIDE SEQUENCE</scope>
    <source>
        <strain evidence="2">HKST-UBA01</strain>
    </source>
</reference>
<evidence type="ECO:0000256" key="1">
    <source>
        <dbReference type="SAM" id="Phobius"/>
    </source>
</evidence>
<dbReference type="Proteomes" id="UP000701698">
    <property type="component" value="Unassembled WGS sequence"/>
</dbReference>
<dbReference type="EMBL" id="JAGQKX010000006">
    <property type="protein sequence ID" value="MCA9389851.1"/>
    <property type="molecule type" value="Genomic_DNA"/>
</dbReference>
<comment type="caution">
    <text evidence="2">The sequence shown here is derived from an EMBL/GenBank/DDBJ whole genome shotgun (WGS) entry which is preliminary data.</text>
</comment>
<feature type="transmembrane region" description="Helical" evidence="1">
    <location>
        <begin position="18"/>
        <end position="42"/>
    </location>
</feature>
<proteinExistence type="predicted"/>
<gene>
    <name evidence="2" type="ORF">KC571_00440</name>
</gene>
<protein>
    <recommendedName>
        <fullName evidence="4">DUF948 domain-containing protein</fullName>
    </recommendedName>
</protein>
<sequence length="124" mass="13645">MPIGKDEITAQMLDTTQILLLILIVILGGTLVLVGIQFYFILRELKKGLERLNGILEDAHDAMGNITAGTQHVKESMKEVHTLTSQIREGVSTPVVSGLATFGLVRSFLKSYLSDEEEEEADDD</sequence>
<organism evidence="2 3">
    <name type="scientific">candidate division WWE3 bacterium</name>
    <dbReference type="NCBI Taxonomy" id="2053526"/>
    <lineage>
        <taxon>Bacteria</taxon>
        <taxon>Katanobacteria</taxon>
    </lineage>
</organism>
<name>A0A955LG33_UNCKA</name>
<evidence type="ECO:0000313" key="3">
    <source>
        <dbReference type="Proteomes" id="UP000701698"/>
    </source>
</evidence>
<keyword evidence="1" id="KW-0812">Transmembrane</keyword>
<keyword evidence="1" id="KW-0472">Membrane</keyword>
<reference evidence="2" key="2">
    <citation type="journal article" date="2021" name="Microbiome">
        <title>Successional dynamics and alternative stable states in a saline activated sludge microbial community over 9 years.</title>
        <authorList>
            <person name="Wang Y."/>
            <person name="Ye J."/>
            <person name="Ju F."/>
            <person name="Liu L."/>
            <person name="Boyd J.A."/>
            <person name="Deng Y."/>
            <person name="Parks D.H."/>
            <person name="Jiang X."/>
            <person name="Yin X."/>
            <person name="Woodcroft B.J."/>
            <person name="Tyson G.W."/>
            <person name="Hugenholtz P."/>
            <person name="Polz M.F."/>
            <person name="Zhang T."/>
        </authorList>
    </citation>
    <scope>NUCLEOTIDE SEQUENCE</scope>
    <source>
        <strain evidence="2">HKST-UBA01</strain>
    </source>
</reference>
<evidence type="ECO:0008006" key="4">
    <source>
        <dbReference type="Google" id="ProtNLM"/>
    </source>
</evidence>
<keyword evidence="1" id="KW-1133">Transmembrane helix</keyword>